<dbReference type="InterPro" id="IPR005248">
    <property type="entry name" value="NadD/NMNAT"/>
</dbReference>
<dbReference type="SUPFAM" id="SSF52374">
    <property type="entry name" value="Nucleotidylyl transferase"/>
    <property type="match status" value="1"/>
</dbReference>
<evidence type="ECO:0000313" key="12">
    <source>
        <dbReference type="EMBL" id="KPJ72769.1"/>
    </source>
</evidence>
<dbReference type="NCBIfam" id="TIGR00125">
    <property type="entry name" value="cyt_tran_rel"/>
    <property type="match status" value="1"/>
</dbReference>
<reference evidence="12 13" key="1">
    <citation type="journal article" date="2015" name="Microbiome">
        <title>Genomic resolution of linkages in carbon, nitrogen, and sulfur cycling among widespread estuary sediment bacteria.</title>
        <authorList>
            <person name="Baker B.J."/>
            <person name="Lazar C.S."/>
            <person name="Teske A.P."/>
            <person name="Dick G.J."/>
        </authorList>
    </citation>
    <scope>NUCLEOTIDE SEQUENCE [LARGE SCALE GENOMIC DNA]</scope>
    <source>
        <strain evidence="12">DG_78</strain>
    </source>
</reference>
<dbReference type="GO" id="GO:0004515">
    <property type="term" value="F:nicotinate-nucleotide adenylyltransferase activity"/>
    <property type="evidence" value="ECO:0007669"/>
    <property type="project" value="UniProtKB-UniRule"/>
</dbReference>
<evidence type="ECO:0000256" key="1">
    <source>
        <dbReference type="ARBA" id="ARBA00002324"/>
    </source>
</evidence>
<keyword evidence="7 10" id="KW-0067">ATP-binding</keyword>
<dbReference type="EMBL" id="LJNI01000056">
    <property type="protein sequence ID" value="KPJ72769.1"/>
    <property type="molecule type" value="Genomic_DNA"/>
</dbReference>
<comment type="function">
    <text evidence="1 10">Catalyzes the reversible adenylation of nicotinate mononucleotide (NaMN) to nicotinic acid adenine dinucleotide (NaAD).</text>
</comment>
<keyword evidence="3 10" id="KW-0662">Pyridine nucleotide biosynthesis</keyword>
<evidence type="ECO:0000313" key="13">
    <source>
        <dbReference type="Proteomes" id="UP000051012"/>
    </source>
</evidence>
<evidence type="ECO:0000256" key="8">
    <source>
        <dbReference type="ARBA" id="ARBA00023027"/>
    </source>
</evidence>
<dbReference type="GO" id="GO:0009435">
    <property type="term" value="P:NAD+ biosynthetic process"/>
    <property type="evidence" value="ECO:0007669"/>
    <property type="project" value="UniProtKB-UniRule"/>
</dbReference>
<dbReference type="InterPro" id="IPR004821">
    <property type="entry name" value="Cyt_trans-like"/>
</dbReference>
<feature type="domain" description="Cytidyltransferase-like" evidence="11">
    <location>
        <begin position="11"/>
        <end position="168"/>
    </location>
</feature>
<evidence type="ECO:0000259" key="11">
    <source>
        <dbReference type="Pfam" id="PF01467"/>
    </source>
</evidence>
<evidence type="ECO:0000256" key="3">
    <source>
        <dbReference type="ARBA" id="ARBA00022642"/>
    </source>
</evidence>
<name>A0A0S7YDB8_UNCT6</name>
<evidence type="ECO:0000256" key="6">
    <source>
        <dbReference type="ARBA" id="ARBA00022741"/>
    </source>
</evidence>
<gene>
    <name evidence="10" type="primary">nadD</name>
    <name evidence="12" type="ORF">AMJ52_05275</name>
</gene>
<comment type="caution">
    <text evidence="12">The sequence shown here is derived from an EMBL/GenBank/DDBJ whole genome shotgun (WGS) entry which is preliminary data.</text>
</comment>
<dbReference type="NCBIfam" id="TIGR00482">
    <property type="entry name" value="nicotinate (nicotinamide) nucleotide adenylyltransferase"/>
    <property type="match status" value="1"/>
</dbReference>
<dbReference type="PANTHER" id="PTHR39321">
    <property type="entry name" value="NICOTINATE-NUCLEOTIDE ADENYLYLTRANSFERASE-RELATED"/>
    <property type="match status" value="1"/>
</dbReference>
<keyword evidence="8 10" id="KW-0520">NAD</keyword>
<dbReference type="GO" id="GO:0005524">
    <property type="term" value="F:ATP binding"/>
    <property type="evidence" value="ECO:0007669"/>
    <property type="project" value="UniProtKB-KW"/>
</dbReference>
<keyword evidence="5 10" id="KW-0548">Nucleotidyltransferase</keyword>
<comment type="catalytic activity">
    <reaction evidence="9 10">
        <text>nicotinate beta-D-ribonucleotide + ATP + H(+) = deamido-NAD(+) + diphosphate</text>
        <dbReference type="Rhea" id="RHEA:22860"/>
        <dbReference type="ChEBI" id="CHEBI:15378"/>
        <dbReference type="ChEBI" id="CHEBI:30616"/>
        <dbReference type="ChEBI" id="CHEBI:33019"/>
        <dbReference type="ChEBI" id="CHEBI:57502"/>
        <dbReference type="ChEBI" id="CHEBI:58437"/>
        <dbReference type="EC" id="2.7.7.18"/>
    </reaction>
</comment>
<organism evidence="12 13">
    <name type="scientific">candidate division TA06 bacterium DG_78</name>
    <dbReference type="NCBI Taxonomy" id="1703772"/>
    <lineage>
        <taxon>Bacteria</taxon>
        <taxon>Bacteria division TA06</taxon>
    </lineage>
</organism>
<accession>A0A0S7YDB8</accession>
<evidence type="ECO:0000256" key="9">
    <source>
        <dbReference type="ARBA" id="ARBA00048721"/>
    </source>
</evidence>
<dbReference type="Gene3D" id="3.40.50.620">
    <property type="entry name" value="HUPs"/>
    <property type="match status" value="1"/>
</dbReference>
<evidence type="ECO:0000256" key="7">
    <source>
        <dbReference type="ARBA" id="ARBA00022840"/>
    </source>
</evidence>
<protein>
    <recommendedName>
        <fullName evidence="10">Probable nicotinate-nucleotide adenylyltransferase</fullName>
        <ecNumber evidence="10">2.7.7.18</ecNumber>
    </recommendedName>
    <alternativeName>
        <fullName evidence="10">Deamido-NAD(+) diphosphorylase</fullName>
    </alternativeName>
    <alternativeName>
        <fullName evidence="10">Deamido-NAD(+) pyrophosphorylase</fullName>
    </alternativeName>
    <alternativeName>
        <fullName evidence="10">Nicotinate mononucleotide adenylyltransferase</fullName>
        <shortName evidence="10">NaMN adenylyltransferase</shortName>
    </alternativeName>
</protein>
<evidence type="ECO:0000256" key="4">
    <source>
        <dbReference type="ARBA" id="ARBA00022679"/>
    </source>
</evidence>
<proteinExistence type="inferred from homology"/>
<dbReference type="AlphaFoldDB" id="A0A0S7YDB8"/>
<dbReference type="Proteomes" id="UP000051012">
    <property type="component" value="Unassembled WGS sequence"/>
</dbReference>
<sequence>MKSNKNSRIGIFGGLFDPPHIAHCIIAQWVLEECNLNKIIFVPAANPPHKSKYSSYYIRYELTALAIRDNGKFVISDIEKKIRGKTYTIDVIKKLKQNVHGSLYLIIGSDQWQEIETWKRPAELLHECKIIVVPRPWYPIKKTGRFYKKILISRTPLIDISSTVIRKRIQKNCDITYLVPQQVLTYIRTKHLYR</sequence>
<evidence type="ECO:0000256" key="10">
    <source>
        <dbReference type="HAMAP-Rule" id="MF_00244"/>
    </source>
</evidence>
<comment type="pathway">
    <text evidence="2 10">Cofactor biosynthesis; NAD(+) biosynthesis; deamido-NAD(+) from nicotinate D-ribonucleotide: step 1/1.</text>
</comment>
<dbReference type="PANTHER" id="PTHR39321:SF3">
    <property type="entry name" value="PHOSPHOPANTETHEINE ADENYLYLTRANSFERASE"/>
    <property type="match status" value="1"/>
</dbReference>
<evidence type="ECO:0000256" key="2">
    <source>
        <dbReference type="ARBA" id="ARBA00005019"/>
    </source>
</evidence>
<dbReference type="NCBIfam" id="NF000840">
    <property type="entry name" value="PRK00071.1-3"/>
    <property type="match status" value="1"/>
</dbReference>
<keyword evidence="6 10" id="KW-0547">Nucleotide-binding</keyword>
<dbReference type="EC" id="2.7.7.18" evidence="10"/>
<dbReference type="CDD" id="cd02165">
    <property type="entry name" value="NMNAT"/>
    <property type="match status" value="1"/>
</dbReference>
<dbReference type="Pfam" id="PF01467">
    <property type="entry name" value="CTP_transf_like"/>
    <property type="match status" value="1"/>
</dbReference>
<comment type="similarity">
    <text evidence="10">Belongs to the NadD family.</text>
</comment>
<keyword evidence="4 10" id="KW-0808">Transferase</keyword>
<dbReference type="UniPathway" id="UPA00253">
    <property type="reaction ID" value="UER00332"/>
</dbReference>
<dbReference type="HAMAP" id="MF_00244">
    <property type="entry name" value="NaMN_adenylyltr"/>
    <property type="match status" value="1"/>
</dbReference>
<dbReference type="InterPro" id="IPR014729">
    <property type="entry name" value="Rossmann-like_a/b/a_fold"/>
</dbReference>
<evidence type="ECO:0000256" key="5">
    <source>
        <dbReference type="ARBA" id="ARBA00022695"/>
    </source>
</evidence>